<feature type="domain" description="Type 4 fimbrial biogenesis protein PilX N-terminal" evidence="2">
    <location>
        <begin position="14"/>
        <end position="63"/>
    </location>
</feature>
<dbReference type="InterPro" id="IPR025205">
    <property type="entry name" value="PilX/PilW_C"/>
</dbReference>
<evidence type="ECO:0000259" key="1">
    <source>
        <dbReference type="Pfam" id="PF13681"/>
    </source>
</evidence>
<protein>
    <recommendedName>
        <fullName evidence="5">Type IV pilus assembly protein PilX</fullName>
    </recommendedName>
</protein>
<dbReference type="EMBL" id="AYKF01000113">
    <property type="protein sequence ID" value="ROO25511.1"/>
    <property type="molecule type" value="Genomic_DNA"/>
</dbReference>
<evidence type="ECO:0000313" key="4">
    <source>
        <dbReference type="Proteomes" id="UP000285123"/>
    </source>
</evidence>
<accession>A0A423PIU8</accession>
<proteinExistence type="predicted"/>
<gene>
    <name evidence="3" type="ORF">SAHL_14350</name>
</gene>
<dbReference type="OrthoDB" id="5298746at2"/>
<dbReference type="Pfam" id="PF13681">
    <property type="entry name" value="PilX"/>
    <property type="match status" value="1"/>
</dbReference>
<evidence type="ECO:0000259" key="2">
    <source>
        <dbReference type="Pfam" id="PF14341"/>
    </source>
</evidence>
<organism evidence="3 4">
    <name type="scientific">Salinisphaera orenii YIM 95161</name>
    <dbReference type="NCBI Taxonomy" id="1051139"/>
    <lineage>
        <taxon>Bacteria</taxon>
        <taxon>Pseudomonadati</taxon>
        <taxon>Pseudomonadota</taxon>
        <taxon>Gammaproteobacteria</taxon>
        <taxon>Salinisphaerales</taxon>
        <taxon>Salinisphaeraceae</taxon>
        <taxon>Salinisphaera</taxon>
    </lineage>
</organism>
<dbReference type="Pfam" id="PF14341">
    <property type="entry name" value="PilX_N"/>
    <property type="match status" value="1"/>
</dbReference>
<evidence type="ECO:0000313" key="3">
    <source>
        <dbReference type="EMBL" id="ROO25511.1"/>
    </source>
</evidence>
<feature type="domain" description="PilX/PilW C-terminal" evidence="1">
    <location>
        <begin position="121"/>
        <end position="189"/>
    </location>
</feature>
<sequence>MNHHRAPSSTRETGFVLVTSLVFLVVLTLLAVSAINSSTLQERMASNQREKSRALQAANAGLEHAESLLANPVFLRCFWLLKPPTESSTQNCDSSAGMLAVSGVTIAERYTGSGSESDATDFLADSAWTGANAIPHELPQDENSAMDIVFRVEYLPRTSNPPARLMFRITARARGRSPSARAVTQSFYQIDA</sequence>
<dbReference type="Proteomes" id="UP000285123">
    <property type="component" value="Unassembled WGS sequence"/>
</dbReference>
<dbReference type="AlphaFoldDB" id="A0A423PIU8"/>
<reference evidence="3 4" key="1">
    <citation type="submission" date="2013-10" db="EMBL/GenBank/DDBJ databases">
        <title>Salinisphaera halophila YIM 95161 Genome Sequencing.</title>
        <authorList>
            <person name="Lai Q."/>
            <person name="Li C."/>
            <person name="Shao Z."/>
        </authorList>
    </citation>
    <scope>NUCLEOTIDE SEQUENCE [LARGE SCALE GENOMIC DNA]</scope>
    <source>
        <strain evidence="3 4">YIM 95161</strain>
    </source>
</reference>
<evidence type="ECO:0008006" key="5">
    <source>
        <dbReference type="Google" id="ProtNLM"/>
    </source>
</evidence>
<dbReference type="InterPro" id="IPR025746">
    <property type="entry name" value="PilX_N_dom"/>
</dbReference>
<dbReference type="RefSeq" id="WP_123592092.1">
    <property type="nucleotide sequence ID" value="NZ_AYKF01000113.1"/>
</dbReference>
<comment type="caution">
    <text evidence="3">The sequence shown here is derived from an EMBL/GenBank/DDBJ whole genome shotgun (WGS) entry which is preliminary data.</text>
</comment>
<name>A0A423PIU8_9GAMM</name>